<dbReference type="SUPFAM" id="SSF50715">
    <property type="entry name" value="Ribosomal protein L25-like"/>
    <property type="match status" value="1"/>
</dbReference>
<gene>
    <name evidence="5" type="primary">rplY</name>
    <name evidence="5" type="synonym">ctc</name>
    <name evidence="9" type="ordered locus">MROS_1868</name>
</gene>
<evidence type="ECO:0000259" key="7">
    <source>
        <dbReference type="Pfam" id="PF01386"/>
    </source>
</evidence>
<feature type="compositionally biased region" description="Basic and acidic residues" evidence="6">
    <location>
        <begin position="200"/>
        <end position="211"/>
    </location>
</feature>
<dbReference type="RefSeq" id="WP_014856533.1">
    <property type="nucleotide sequence ID" value="NC_018178.1"/>
</dbReference>
<organism evidence="9 10">
    <name type="scientific">Melioribacter roseus (strain DSM 23840 / JCM 17771 / VKM B-2668 / P3M-2)</name>
    <dbReference type="NCBI Taxonomy" id="1191523"/>
    <lineage>
        <taxon>Bacteria</taxon>
        <taxon>Pseudomonadati</taxon>
        <taxon>Ignavibacteriota</taxon>
        <taxon>Ignavibacteria</taxon>
        <taxon>Ignavibacteriales</taxon>
        <taxon>Melioribacteraceae</taxon>
        <taxon>Melioribacter</taxon>
    </lineage>
</organism>
<accession>I7A5D5</accession>
<feature type="region of interest" description="Disordered" evidence="6">
    <location>
        <begin position="184"/>
        <end position="211"/>
    </location>
</feature>
<dbReference type="CDD" id="cd00495">
    <property type="entry name" value="Ribosomal_L25_TL5_CTC"/>
    <property type="match status" value="1"/>
</dbReference>
<name>I7A5D5_MELRP</name>
<dbReference type="NCBIfam" id="TIGR00731">
    <property type="entry name" value="bL25_bact_ctc"/>
    <property type="match status" value="1"/>
</dbReference>
<evidence type="ECO:0000259" key="8">
    <source>
        <dbReference type="Pfam" id="PF14693"/>
    </source>
</evidence>
<comment type="subunit">
    <text evidence="5">Part of the 50S ribosomal subunit; part of the 5S rRNA/L5/L18/L25 subcomplex. Contacts the 5S rRNA. Binds to the 5S rRNA independently of L5 and L18.</text>
</comment>
<comment type="function">
    <text evidence="5">This is one of the proteins that binds to the 5S RNA in the ribosome where it forms part of the central protuberance.</text>
</comment>
<dbReference type="PANTHER" id="PTHR33284:SF1">
    <property type="entry name" value="RIBOSOMAL PROTEIN L25_GLN-TRNA SYNTHETASE, ANTI-CODON-BINDING DOMAIN-CONTAINING PROTEIN"/>
    <property type="match status" value="1"/>
</dbReference>
<dbReference type="Gene3D" id="2.40.240.10">
    <property type="entry name" value="Ribosomal Protein L25, Chain P"/>
    <property type="match status" value="1"/>
</dbReference>
<keyword evidence="10" id="KW-1185">Reference proteome</keyword>
<dbReference type="AlphaFoldDB" id="I7A5D5"/>
<evidence type="ECO:0000313" key="9">
    <source>
        <dbReference type="EMBL" id="AFN75101.1"/>
    </source>
</evidence>
<dbReference type="Pfam" id="PF01386">
    <property type="entry name" value="Ribosomal_L25p"/>
    <property type="match status" value="1"/>
</dbReference>
<keyword evidence="4 5" id="KW-0687">Ribonucleoprotein</keyword>
<evidence type="ECO:0000256" key="3">
    <source>
        <dbReference type="ARBA" id="ARBA00022980"/>
    </source>
</evidence>
<evidence type="ECO:0000256" key="6">
    <source>
        <dbReference type="SAM" id="MobiDB-lite"/>
    </source>
</evidence>
<dbReference type="PANTHER" id="PTHR33284">
    <property type="entry name" value="RIBOSOMAL PROTEIN L25/GLN-TRNA SYNTHETASE, ANTI-CODON-BINDING DOMAIN-CONTAINING PROTEIN"/>
    <property type="match status" value="1"/>
</dbReference>
<dbReference type="InterPro" id="IPR001021">
    <property type="entry name" value="Ribosomal_bL25_long"/>
</dbReference>
<dbReference type="InterPro" id="IPR011035">
    <property type="entry name" value="Ribosomal_bL25/Gln-tRNA_synth"/>
</dbReference>
<feature type="domain" description="Large ribosomal subunit protein bL25 L25" evidence="7">
    <location>
        <begin position="6"/>
        <end position="91"/>
    </location>
</feature>
<feature type="domain" description="Large ribosomal subunit protein bL25 beta" evidence="8">
    <location>
        <begin position="100"/>
        <end position="181"/>
    </location>
</feature>
<keyword evidence="2 5" id="KW-0694">RNA-binding</keyword>
<keyword evidence="1 5" id="KW-0699">rRNA-binding</keyword>
<dbReference type="PATRIC" id="fig|1191523.3.peg.1979"/>
<reference evidence="9 10" key="1">
    <citation type="journal article" date="2013" name="PLoS ONE">
        <title>Genomic analysis of Melioribacter roseus, facultatively anaerobic organotrophic bacterium representing a novel deep lineage within Bacteriodetes/Chlorobi group.</title>
        <authorList>
            <person name="Kadnikov V.V."/>
            <person name="Mardanov A.V."/>
            <person name="Podosokorskaya O.A."/>
            <person name="Gavrilov S.N."/>
            <person name="Kublanov I.V."/>
            <person name="Beletsky A.V."/>
            <person name="Bonch-Osmolovskaya E.A."/>
            <person name="Ravin N.V."/>
        </authorList>
    </citation>
    <scope>NUCLEOTIDE SEQUENCE [LARGE SCALE GENOMIC DNA]</scope>
    <source>
        <strain evidence="10">JCM 17771 / P3M-2</strain>
    </source>
</reference>
<feature type="compositionally biased region" description="Acidic residues" evidence="6">
    <location>
        <begin position="187"/>
        <end position="197"/>
    </location>
</feature>
<dbReference type="Proteomes" id="UP000009011">
    <property type="component" value="Chromosome"/>
</dbReference>
<dbReference type="Pfam" id="PF14693">
    <property type="entry name" value="Ribosomal_TL5_C"/>
    <property type="match status" value="1"/>
</dbReference>
<dbReference type="STRING" id="1191523.MROS_1868"/>
<comment type="similarity">
    <text evidence="5">Belongs to the bacterial ribosomal protein bL25 family. CTC subfamily.</text>
</comment>
<evidence type="ECO:0000256" key="4">
    <source>
        <dbReference type="ARBA" id="ARBA00023274"/>
    </source>
</evidence>
<evidence type="ECO:0000256" key="2">
    <source>
        <dbReference type="ARBA" id="ARBA00022884"/>
    </source>
</evidence>
<dbReference type="GO" id="GO:0022625">
    <property type="term" value="C:cytosolic large ribosomal subunit"/>
    <property type="evidence" value="ECO:0007669"/>
    <property type="project" value="TreeGrafter"/>
</dbReference>
<dbReference type="InterPro" id="IPR037121">
    <property type="entry name" value="Ribosomal_bL25_C"/>
</dbReference>
<dbReference type="HAMAP" id="MF_01334">
    <property type="entry name" value="Ribosomal_bL25_CTC"/>
    <property type="match status" value="1"/>
</dbReference>
<dbReference type="KEGG" id="mro:MROS_1868"/>
<dbReference type="GO" id="GO:0003735">
    <property type="term" value="F:structural constituent of ribosome"/>
    <property type="evidence" value="ECO:0007669"/>
    <property type="project" value="InterPro"/>
</dbReference>
<dbReference type="GO" id="GO:0006412">
    <property type="term" value="P:translation"/>
    <property type="evidence" value="ECO:0007669"/>
    <property type="project" value="UniProtKB-UniRule"/>
</dbReference>
<protein>
    <recommendedName>
        <fullName evidence="5">Large ribosomal subunit protein bL25</fullName>
    </recommendedName>
    <alternativeName>
        <fullName evidence="5">General stress protein CTC</fullName>
    </alternativeName>
</protein>
<sequence>MSELTIKAKRRVLTTKGAVNKLRKAGNVPGIFYVSGQEPIPVYLTESALRPLVYTAETHIINLVIDEDQPRKAIVKDVQFDPVTDKMIHCDIMGISLDHEIQVEVPVVLEGASIGVKEGGILQQLLHKLTIKCLPGNIPEHISVDITNLKIGESVHVKDIVTDKYKIEHNDDVVIASIVHARVQEETPAEETEEAMEPEVISKGKSEETEE</sequence>
<dbReference type="HOGENOM" id="CLU_075939_2_1_10"/>
<dbReference type="InterPro" id="IPR020930">
    <property type="entry name" value="Ribosomal_uL5_bac-type"/>
</dbReference>
<evidence type="ECO:0000256" key="5">
    <source>
        <dbReference type="HAMAP-Rule" id="MF_01334"/>
    </source>
</evidence>
<evidence type="ECO:0000313" key="10">
    <source>
        <dbReference type="Proteomes" id="UP000009011"/>
    </source>
</evidence>
<evidence type="ECO:0000256" key="1">
    <source>
        <dbReference type="ARBA" id="ARBA00022730"/>
    </source>
</evidence>
<dbReference type="InterPro" id="IPR029751">
    <property type="entry name" value="Ribosomal_L25_dom"/>
</dbReference>
<dbReference type="EMBL" id="CP003557">
    <property type="protein sequence ID" value="AFN75101.1"/>
    <property type="molecule type" value="Genomic_DNA"/>
</dbReference>
<dbReference type="GO" id="GO:0008097">
    <property type="term" value="F:5S rRNA binding"/>
    <property type="evidence" value="ECO:0007669"/>
    <property type="project" value="InterPro"/>
</dbReference>
<dbReference type="InterPro" id="IPR020056">
    <property type="entry name" value="Rbsml_bL25/Gln-tRNA_synth_N"/>
</dbReference>
<dbReference type="eggNOG" id="COG1825">
    <property type="taxonomic scope" value="Bacteria"/>
</dbReference>
<proteinExistence type="inferred from homology"/>
<keyword evidence="3 5" id="KW-0689">Ribosomal protein</keyword>
<dbReference type="OrthoDB" id="9786489at2"/>
<dbReference type="Gene3D" id="2.170.120.20">
    <property type="entry name" value="Ribosomal protein L25, beta domain"/>
    <property type="match status" value="1"/>
</dbReference>
<dbReference type="InterPro" id="IPR020057">
    <property type="entry name" value="Ribosomal_bL25_b-dom"/>
</dbReference>